<dbReference type="GO" id="GO:0003677">
    <property type="term" value="F:DNA binding"/>
    <property type="evidence" value="ECO:0007669"/>
    <property type="project" value="InterPro"/>
</dbReference>
<feature type="region of interest" description="Disordered" evidence="4">
    <location>
        <begin position="160"/>
        <end position="179"/>
    </location>
</feature>
<dbReference type="InterPro" id="IPR036893">
    <property type="entry name" value="SBP_sf"/>
</dbReference>
<evidence type="ECO:0000259" key="5">
    <source>
        <dbReference type="PROSITE" id="PS51141"/>
    </source>
</evidence>
<evidence type="ECO:0000256" key="4">
    <source>
        <dbReference type="SAM" id="MobiDB-lite"/>
    </source>
</evidence>
<dbReference type="InterPro" id="IPR004333">
    <property type="entry name" value="SBP_dom"/>
</dbReference>
<gene>
    <name evidence="6" type="ORF">D9Q98_009503</name>
</gene>
<dbReference type="OrthoDB" id="1428121at2759"/>
<evidence type="ECO:0000256" key="2">
    <source>
        <dbReference type="ARBA" id="ARBA00022771"/>
    </source>
</evidence>
<keyword evidence="7" id="KW-1185">Reference proteome</keyword>
<dbReference type="PANTHER" id="PTHR31251:SF169">
    <property type="entry name" value="SQUAMOSA PROMOTER-BINDING-LIKE PROTEIN 8"/>
    <property type="match status" value="1"/>
</dbReference>
<reference evidence="6" key="2">
    <citation type="submission" date="2020-11" db="EMBL/GenBank/DDBJ databases">
        <authorList>
            <person name="Cecchin M."/>
            <person name="Marcolungo L."/>
            <person name="Rossato M."/>
            <person name="Girolomoni L."/>
            <person name="Cosentino E."/>
            <person name="Cuine S."/>
            <person name="Li-Beisson Y."/>
            <person name="Delledonne M."/>
            <person name="Ballottari M."/>
        </authorList>
    </citation>
    <scope>NUCLEOTIDE SEQUENCE</scope>
    <source>
        <strain evidence="6">211/11P</strain>
        <tissue evidence="6">Whole cell</tissue>
    </source>
</reference>
<name>A0A9D4TFC9_CHLVU</name>
<feature type="region of interest" description="Disordered" evidence="4">
    <location>
        <begin position="84"/>
        <end position="155"/>
    </location>
</feature>
<feature type="compositionally biased region" description="Basic residues" evidence="4">
    <location>
        <begin position="102"/>
        <end position="111"/>
    </location>
</feature>
<organism evidence="6 7">
    <name type="scientific">Chlorella vulgaris</name>
    <name type="common">Green alga</name>
    <dbReference type="NCBI Taxonomy" id="3077"/>
    <lineage>
        <taxon>Eukaryota</taxon>
        <taxon>Viridiplantae</taxon>
        <taxon>Chlorophyta</taxon>
        <taxon>core chlorophytes</taxon>
        <taxon>Trebouxiophyceae</taxon>
        <taxon>Chlorellales</taxon>
        <taxon>Chlorellaceae</taxon>
        <taxon>Chlorella clade</taxon>
        <taxon>Chlorella</taxon>
    </lineage>
</organism>
<dbReference type="GO" id="GO:0005634">
    <property type="term" value="C:nucleus"/>
    <property type="evidence" value="ECO:0007669"/>
    <property type="project" value="InterPro"/>
</dbReference>
<evidence type="ECO:0000313" key="7">
    <source>
        <dbReference type="Proteomes" id="UP001055712"/>
    </source>
</evidence>
<feature type="compositionally biased region" description="Low complexity" evidence="4">
    <location>
        <begin position="135"/>
        <end position="146"/>
    </location>
</feature>
<dbReference type="PROSITE" id="PS51141">
    <property type="entry name" value="ZF_SBP"/>
    <property type="match status" value="1"/>
</dbReference>
<dbReference type="InterPro" id="IPR044817">
    <property type="entry name" value="SBP-like"/>
</dbReference>
<dbReference type="PANTHER" id="PTHR31251">
    <property type="entry name" value="SQUAMOSA PROMOTER-BINDING-LIKE PROTEIN 4"/>
    <property type="match status" value="1"/>
</dbReference>
<evidence type="ECO:0000313" key="6">
    <source>
        <dbReference type="EMBL" id="KAI3424143.1"/>
    </source>
</evidence>
<feature type="domain" description="SBP-type" evidence="5">
    <location>
        <begin position="18"/>
        <end position="93"/>
    </location>
</feature>
<keyword evidence="1" id="KW-0479">Metal-binding</keyword>
<dbReference type="Proteomes" id="UP001055712">
    <property type="component" value="Unassembled WGS sequence"/>
</dbReference>
<evidence type="ECO:0000256" key="1">
    <source>
        <dbReference type="ARBA" id="ARBA00022723"/>
    </source>
</evidence>
<dbReference type="SUPFAM" id="SSF103612">
    <property type="entry name" value="SBT domain"/>
    <property type="match status" value="1"/>
</dbReference>
<dbReference type="AlphaFoldDB" id="A0A9D4TFC9"/>
<protein>
    <recommendedName>
        <fullName evidence="5">SBP-type domain-containing protein</fullName>
    </recommendedName>
</protein>
<proteinExistence type="predicted"/>
<dbReference type="EMBL" id="SIDB01000013">
    <property type="protein sequence ID" value="KAI3424143.1"/>
    <property type="molecule type" value="Genomic_DNA"/>
</dbReference>
<comment type="caution">
    <text evidence="6">The sequence shown here is derived from an EMBL/GenBank/DDBJ whole genome shotgun (WGS) entry which is preliminary data.</text>
</comment>
<dbReference type="Gene3D" id="4.10.1100.10">
    <property type="entry name" value="Transcription factor, SBP-box domain"/>
    <property type="match status" value="1"/>
</dbReference>
<evidence type="ECO:0000256" key="3">
    <source>
        <dbReference type="ARBA" id="ARBA00022833"/>
    </source>
</evidence>
<reference evidence="6" key="1">
    <citation type="journal article" date="2019" name="Plant J.">
        <title>Chlorella vulgaris genome assembly and annotation reveals the molecular basis for metabolic acclimation to high light conditions.</title>
        <authorList>
            <person name="Cecchin M."/>
            <person name="Marcolungo L."/>
            <person name="Rossato M."/>
            <person name="Girolomoni L."/>
            <person name="Cosentino E."/>
            <person name="Cuine S."/>
            <person name="Li-Beisson Y."/>
            <person name="Delledonne M."/>
            <person name="Ballottari M."/>
        </authorList>
    </citation>
    <scope>NUCLEOTIDE SEQUENCE</scope>
    <source>
        <strain evidence="6">211/11P</strain>
    </source>
</reference>
<keyword evidence="2" id="KW-0863">Zinc-finger</keyword>
<accession>A0A9D4TFC9</accession>
<dbReference type="GO" id="GO:0008270">
    <property type="term" value="F:zinc ion binding"/>
    <property type="evidence" value="ECO:0007669"/>
    <property type="project" value="UniProtKB-KW"/>
</dbReference>
<keyword evidence="3" id="KW-0862">Zinc</keyword>
<sequence length="387" mass="42297">MPSGTASGDSTPTTGRKLRSCRVPGCLEPLPAGYCQKYRTCLLHKTADSFQFEGQLCKFCQQCGKIHCLDEFDDGRHSCRESLERHQNNRLARKAGRESPPQRRRRGHAKRQAPEMEQNQQVHGAGTTPYRHGRTAQAARQQAGSGVPADTEAQGSSISMAAPLPHGQQPAALAVQQRQEQDRQELLGLMPVLQQVLDLPAPASLPLQLPLPLPSVGSPASYAQAWPQQVQQREQQQQQQQQQPYVAVYQPQACVLAGIQTPRSPHDAACSGLASPQLVLQALDELERSETDLALALAVPSGEELLSISQELGFDWMSYDQPCSAGTPTSGAVAVTTVATDQLYQATAPCWSWLSHLQPAAAKRQRLHALTAQPMLLDRYVAVQPMW</sequence>
<dbReference type="Pfam" id="PF03110">
    <property type="entry name" value="SBP"/>
    <property type="match status" value="1"/>
</dbReference>